<proteinExistence type="predicted"/>
<evidence type="ECO:0000313" key="2">
    <source>
        <dbReference type="Proteomes" id="UP000499080"/>
    </source>
</evidence>
<dbReference type="AlphaFoldDB" id="A0A4Y2CKK0"/>
<dbReference type="EMBL" id="BGPR01000200">
    <property type="protein sequence ID" value="GBM04258.1"/>
    <property type="molecule type" value="Genomic_DNA"/>
</dbReference>
<keyword evidence="2" id="KW-1185">Reference proteome</keyword>
<organism evidence="1 2">
    <name type="scientific">Araneus ventricosus</name>
    <name type="common">Orbweaver spider</name>
    <name type="synonym">Epeira ventricosa</name>
    <dbReference type="NCBI Taxonomy" id="182803"/>
    <lineage>
        <taxon>Eukaryota</taxon>
        <taxon>Metazoa</taxon>
        <taxon>Ecdysozoa</taxon>
        <taxon>Arthropoda</taxon>
        <taxon>Chelicerata</taxon>
        <taxon>Arachnida</taxon>
        <taxon>Araneae</taxon>
        <taxon>Araneomorphae</taxon>
        <taxon>Entelegynae</taxon>
        <taxon>Araneoidea</taxon>
        <taxon>Araneidae</taxon>
        <taxon>Araneus</taxon>
    </lineage>
</organism>
<sequence>MATWQMAWYDGDTVRLIHNIIPKVSLQRINWTRNEVLFLTGHWPFSSFLQRFNLDETSFCPCGRIGTPIHYVTDCLLTASYHMTPPSQQHQPVRF</sequence>
<dbReference type="Proteomes" id="UP000499080">
    <property type="component" value="Unassembled WGS sequence"/>
</dbReference>
<accession>A0A4Y2CKK0</accession>
<reference evidence="1 2" key="1">
    <citation type="journal article" date="2019" name="Sci. Rep.">
        <title>Orb-weaving spider Araneus ventricosus genome elucidates the spidroin gene catalogue.</title>
        <authorList>
            <person name="Kono N."/>
            <person name="Nakamura H."/>
            <person name="Ohtoshi R."/>
            <person name="Moran D.A.P."/>
            <person name="Shinohara A."/>
            <person name="Yoshida Y."/>
            <person name="Fujiwara M."/>
            <person name="Mori M."/>
            <person name="Tomita M."/>
            <person name="Arakawa K."/>
        </authorList>
    </citation>
    <scope>NUCLEOTIDE SEQUENCE [LARGE SCALE GENOMIC DNA]</scope>
</reference>
<comment type="caution">
    <text evidence="1">The sequence shown here is derived from an EMBL/GenBank/DDBJ whole genome shotgun (WGS) entry which is preliminary data.</text>
</comment>
<name>A0A4Y2CKK0_ARAVE</name>
<evidence type="ECO:0000313" key="1">
    <source>
        <dbReference type="EMBL" id="GBM04258.1"/>
    </source>
</evidence>
<gene>
    <name evidence="1" type="ORF">AVEN_41065_1</name>
</gene>
<dbReference type="OrthoDB" id="7382669at2759"/>
<evidence type="ECO:0008006" key="3">
    <source>
        <dbReference type="Google" id="ProtNLM"/>
    </source>
</evidence>
<protein>
    <recommendedName>
        <fullName evidence="3">Reverse transcriptase zinc-binding domain-containing protein</fullName>
    </recommendedName>
</protein>